<protein>
    <submittedName>
        <fullName evidence="2">Uncharacterized protein</fullName>
    </submittedName>
</protein>
<dbReference type="Proteomes" id="UP000320386">
    <property type="component" value="Chromosome"/>
</dbReference>
<feature type="region of interest" description="Disordered" evidence="1">
    <location>
        <begin position="69"/>
        <end position="88"/>
    </location>
</feature>
<dbReference type="KEGG" id="mcad:Pan265_05900"/>
<accession>A0A518BUU2</accession>
<proteinExistence type="predicted"/>
<evidence type="ECO:0000256" key="1">
    <source>
        <dbReference type="SAM" id="MobiDB-lite"/>
    </source>
</evidence>
<reference evidence="2 3" key="1">
    <citation type="submission" date="2019-02" db="EMBL/GenBank/DDBJ databases">
        <title>Deep-cultivation of Planctomycetes and their phenomic and genomic characterization uncovers novel biology.</title>
        <authorList>
            <person name="Wiegand S."/>
            <person name="Jogler M."/>
            <person name="Boedeker C."/>
            <person name="Pinto D."/>
            <person name="Vollmers J."/>
            <person name="Rivas-Marin E."/>
            <person name="Kohn T."/>
            <person name="Peeters S.H."/>
            <person name="Heuer A."/>
            <person name="Rast P."/>
            <person name="Oberbeckmann S."/>
            <person name="Bunk B."/>
            <person name="Jeske O."/>
            <person name="Meyerdierks A."/>
            <person name="Storesund J.E."/>
            <person name="Kallscheuer N."/>
            <person name="Luecker S."/>
            <person name="Lage O.M."/>
            <person name="Pohl T."/>
            <person name="Merkel B.J."/>
            <person name="Hornburger P."/>
            <person name="Mueller R.-W."/>
            <person name="Bruemmer F."/>
            <person name="Labrenz M."/>
            <person name="Spormann A.M."/>
            <person name="Op den Camp H."/>
            <person name="Overmann J."/>
            <person name="Amann R."/>
            <person name="Jetten M.S.M."/>
            <person name="Mascher T."/>
            <person name="Medema M.H."/>
            <person name="Devos D.P."/>
            <person name="Kaster A.-K."/>
            <person name="Ovreas L."/>
            <person name="Rohde M."/>
            <person name="Galperin M.Y."/>
            <person name="Jogler C."/>
        </authorList>
    </citation>
    <scope>NUCLEOTIDE SEQUENCE [LARGE SCALE GENOMIC DNA]</scope>
    <source>
        <strain evidence="2 3">Pan265</strain>
    </source>
</reference>
<gene>
    <name evidence="2" type="ORF">Pan265_05900</name>
</gene>
<dbReference type="OrthoDB" id="9996884at2"/>
<dbReference type="RefSeq" id="WP_145444905.1">
    <property type="nucleotide sequence ID" value="NZ_CP036280.1"/>
</dbReference>
<name>A0A518BUU2_9BACT</name>
<keyword evidence="3" id="KW-1185">Reference proteome</keyword>
<dbReference type="AlphaFoldDB" id="A0A518BUU2"/>
<organism evidence="2 3">
    <name type="scientific">Mucisphaera calidilacus</name>
    <dbReference type="NCBI Taxonomy" id="2527982"/>
    <lineage>
        <taxon>Bacteria</taxon>
        <taxon>Pseudomonadati</taxon>
        <taxon>Planctomycetota</taxon>
        <taxon>Phycisphaerae</taxon>
        <taxon>Phycisphaerales</taxon>
        <taxon>Phycisphaeraceae</taxon>
        <taxon>Mucisphaera</taxon>
    </lineage>
</organism>
<evidence type="ECO:0000313" key="3">
    <source>
        <dbReference type="Proteomes" id="UP000320386"/>
    </source>
</evidence>
<evidence type="ECO:0000313" key="2">
    <source>
        <dbReference type="EMBL" id="QDU70755.1"/>
    </source>
</evidence>
<sequence length="88" mass="9089">MQLQEALNLVQQKFQAESQGETSGEAADKYQAAFADYPVMMEVATHIFGHQIIVQNAQQQMARAQQAAGAAGGVPTGGIVTPGAGGTA</sequence>
<dbReference type="EMBL" id="CP036280">
    <property type="protein sequence ID" value="QDU70755.1"/>
    <property type="molecule type" value="Genomic_DNA"/>
</dbReference>